<accession>A0A844B1L7</accession>
<dbReference type="Gene3D" id="3.30.1460.10">
    <property type="match status" value="1"/>
</dbReference>
<evidence type="ECO:0000313" key="1">
    <source>
        <dbReference type="EMBL" id="MRD47053.1"/>
    </source>
</evidence>
<dbReference type="CDD" id="cd16364">
    <property type="entry name" value="T3SC_I-like"/>
    <property type="match status" value="1"/>
</dbReference>
<dbReference type="OrthoDB" id="191504at2"/>
<reference evidence="1 2" key="1">
    <citation type="submission" date="2019-11" db="EMBL/GenBank/DDBJ databases">
        <title>Caenimonas koreensis gen. nov., sp. nov., isolated from activated sludge.</title>
        <authorList>
            <person name="Seung H.R."/>
        </authorList>
    </citation>
    <scope>NUCLEOTIDE SEQUENCE [LARGE SCALE GENOMIC DNA]</scope>
    <source>
        <strain evidence="1 2">EMB320</strain>
    </source>
</reference>
<proteinExistence type="predicted"/>
<sequence>MDTDQLLQSLGLSLGLDKLRFDANGCACLAVDGAPALNFERDASGGIHLYSVLAPVPPDEREAVYTQLLQGNLFGTLTAGATLAIDELHAEIVLCRNVVAESQTASSFESLVEAFVAAAEDWQSRLGKAPVQSSRQNTPMAPRLLDPFMLRG</sequence>
<protein>
    <recommendedName>
        <fullName evidence="3">Tir chaperone protein (CesT) family protein</fullName>
    </recommendedName>
</protein>
<dbReference type="GO" id="GO:0030254">
    <property type="term" value="P:protein secretion by the type III secretion system"/>
    <property type="evidence" value="ECO:0007669"/>
    <property type="project" value="InterPro"/>
</dbReference>
<evidence type="ECO:0000313" key="2">
    <source>
        <dbReference type="Proteomes" id="UP000487350"/>
    </source>
</evidence>
<dbReference type="Proteomes" id="UP000487350">
    <property type="component" value="Unassembled WGS sequence"/>
</dbReference>
<dbReference type="Pfam" id="PF05932">
    <property type="entry name" value="CesT"/>
    <property type="match status" value="1"/>
</dbReference>
<gene>
    <name evidence="1" type="ORF">GHT07_07170</name>
</gene>
<organism evidence="1 2">
    <name type="scientific">Caenimonas koreensis DSM 17982</name>
    <dbReference type="NCBI Taxonomy" id="1121255"/>
    <lineage>
        <taxon>Bacteria</taxon>
        <taxon>Pseudomonadati</taxon>
        <taxon>Pseudomonadota</taxon>
        <taxon>Betaproteobacteria</taxon>
        <taxon>Burkholderiales</taxon>
        <taxon>Comamonadaceae</taxon>
        <taxon>Caenimonas</taxon>
    </lineage>
</organism>
<evidence type="ECO:0008006" key="3">
    <source>
        <dbReference type="Google" id="ProtNLM"/>
    </source>
</evidence>
<dbReference type="RefSeq" id="WP_153584394.1">
    <property type="nucleotide sequence ID" value="NZ_WJBU01000006.1"/>
</dbReference>
<comment type="caution">
    <text evidence="1">The sequence shown here is derived from an EMBL/GenBank/DDBJ whole genome shotgun (WGS) entry which is preliminary data.</text>
</comment>
<name>A0A844B1L7_9BURK</name>
<dbReference type="InterPro" id="IPR010261">
    <property type="entry name" value="Tir_chaperone"/>
</dbReference>
<dbReference type="AlphaFoldDB" id="A0A844B1L7"/>
<keyword evidence="2" id="KW-1185">Reference proteome</keyword>
<dbReference type="SUPFAM" id="SSF69635">
    <property type="entry name" value="Type III secretory system chaperone-like"/>
    <property type="match status" value="1"/>
</dbReference>
<dbReference type="EMBL" id="WJBU01000006">
    <property type="protein sequence ID" value="MRD47053.1"/>
    <property type="molecule type" value="Genomic_DNA"/>
</dbReference>